<reference evidence="3 4" key="1">
    <citation type="submission" date="2018-09" db="EMBL/GenBank/DDBJ databases">
        <authorList>
            <person name="Rimple P.A."/>
            <person name="Stoner T.H."/>
            <person name="Garlena R.A."/>
            <person name="Russell D.A."/>
            <person name="Pope W.H."/>
            <person name="Jacobs-Sera D."/>
            <person name="Hatfull G.F."/>
        </authorList>
    </citation>
    <scope>NUCLEOTIDE SEQUENCE [LARGE SCALE GENOMIC DNA]</scope>
</reference>
<dbReference type="PANTHER" id="PTHR41287">
    <property type="match status" value="1"/>
</dbReference>
<dbReference type="InterPro" id="IPR027417">
    <property type="entry name" value="P-loop_NTPase"/>
</dbReference>
<dbReference type="Pfam" id="PF03354">
    <property type="entry name" value="TerL_ATPase"/>
    <property type="match status" value="1"/>
</dbReference>
<keyword evidence="4" id="KW-1185">Reference proteome</keyword>
<dbReference type="InterPro" id="IPR046461">
    <property type="entry name" value="TerL_ATPase"/>
</dbReference>
<organism evidence="3 4">
    <name type="scientific">Arthrobacter phage Bridgette</name>
    <dbReference type="NCBI Taxonomy" id="2419949"/>
    <lineage>
        <taxon>Viruses</taxon>
        <taxon>Duplodnaviria</taxon>
        <taxon>Heunggongvirae</taxon>
        <taxon>Uroviricota</taxon>
        <taxon>Caudoviricetes</taxon>
        <taxon>Bridgettevirus</taxon>
        <taxon>Bridgettevirus bridgette</taxon>
    </lineage>
</organism>
<dbReference type="InterPro" id="IPR005021">
    <property type="entry name" value="Terminase_largesu-like"/>
</dbReference>
<name>A0A3G2KE62_9CAUD</name>
<accession>A0A3G2KE62</accession>
<protein>
    <submittedName>
        <fullName evidence="3">Terminase large subunit</fullName>
    </submittedName>
</protein>
<dbReference type="EMBL" id="MH834603">
    <property type="protein sequence ID" value="AYN57269.1"/>
    <property type="molecule type" value="Genomic_DNA"/>
</dbReference>
<dbReference type="RefSeq" id="YP_009815204.1">
    <property type="nucleotide sequence ID" value="NC_048091.1"/>
</dbReference>
<dbReference type="GeneID" id="55006426"/>
<dbReference type="Pfam" id="PF20441">
    <property type="entry name" value="TerL_nuclease"/>
    <property type="match status" value="1"/>
</dbReference>
<dbReference type="Proteomes" id="UP000277028">
    <property type="component" value="Segment"/>
</dbReference>
<evidence type="ECO:0000259" key="1">
    <source>
        <dbReference type="Pfam" id="PF03354"/>
    </source>
</evidence>
<dbReference type="GO" id="GO:0004519">
    <property type="term" value="F:endonuclease activity"/>
    <property type="evidence" value="ECO:0007669"/>
    <property type="project" value="InterPro"/>
</dbReference>
<evidence type="ECO:0000259" key="2">
    <source>
        <dbReference type="Pfam" id="PF20441"/>
    </source>
</evidence>
<evidence type="ECO:0000313" key="3">
    <source>
        <dbReference type="EMBL" id="AYN57269.1"/>
    </source>
</evidence>
<dbReference type="PANTHER" id="PTHR41287:SF1">
    <property type="entry name" value="PROTEIN YMFN"/>
    <property type="match status" value="1"/>
</dbReference>
<gene>
    <name evidence="3" type="primary">2</name>
    <name evidence="3" type="ORF">PBI_BRIDGETTE_2</name>
</gene>
<dbReference type="KEGG" id="vg:55006426"/>
<dbReference type="InterPro" id="IPR046462">
    <property type="entry name" value="TerL_nuclease"/>
</dbReference>
<sequence length="582" mass="64415">MKTTRSIRDTFAALPAPYEALIELGVTHDQIMEALDRTPLVRACQAAEHPGAWFDVARARKALKALGAFKHTKGRWAGVPMRLGEGLDSWQVVWVLAPVFGWVYHDAEIDAIVRVIRTVWIEIPRKNGKSTFASGISGVLLLADGEMGAEVYNAAGSTTQAGRVFEDAKRMLQTSKSAASRVEPLKEVVRVPKTGGILRVLSRVAETAHGLNVSGATIDEIHTLRLRRALVEAIETGTGARDQPLIVFITTADEAEEGTIYDEKHMYTRNVANGIVKDPGHYGVIWAAEDTDDPFAESTWRKANPGLGKSPTLAYMRREALKAQSSPTYLPTFKQLSLNLRSRNQARWVDLDKWDAVKGAAPRAELRGRKAWGGLDLSAVSDFTAWSVWAESNRPGFHLNLYTRLWVPLERVEELQKQLQVPLQDWIDQGHVETTEGDVIDYAAIKSAVIGDCHHFDMQRVSYDRMFAGQLVQELDEELRGVQIAPVAQTFLGLSPAAKEMERLWKSKGMAHDGNPAMRWMASVVEVKNDGLDNIRPVKPDRKKSSARIDGFQAAVTALDGVVRATKEESKLRRAKGRASSA</sequence>
<evidence type="ECO:0000313" key="4">
    <source>
        <dbReference type="Proteomes" id="UP000277028"/>
    </source>
</evidence>
<dbReference type="Gene3D" id="3.40.50.300">
    <property type="entry name" value="P-loop containing nucleotide triphosphate hydrolases"/>
    <property type="match status" value="1"/>
</dbReference>
<feature type="domain" description="Terminase large subunit-like endonuclease" evidence="2">
    <location>
        <begin position="276"/>
        <end position="559"/>
    </location>
</feature>
<proteinExistence type="predicted"/>
<feature type="domain" description="Terminase large subunit-like ATPase" evidence="1">
    <location>
        <begin position="94"/>
        <end position="265"/>
    </location>
</feature>